<evidence type="ECO:0000313" key="11">
    <source>
        <dbReference type="EMBL" id="PZD97398.1"/>
    </source>
</evidence>
<sequence>MKSPINCSLYWTRFTGSHGSMHLAATEAGLVFAGSWSDSFRELEAWMNIRCPGYTIVRDDKKLQPYTTALEAFFLGARRSFTIPMDLRGTPFQRAVWDLLGSIPYGETRSYTDIAALLGRPASVRAVAAAIGANPALIFVPCHRVIGKNGSLTGYRGGLKMKEMLIRHELTQSGMADLAQKSGN</sequence>
<dbReference type="GO" id="GO:0006281">
    <property type="term" value="P:DNA repair"/>
    <property type="evidence" value="ECO:0007669"/>
    <property type="project" value="UniProtKB-KW"/>
</dbReference>
<dbReference type="InterPro" id="IPR008332">
    <property type="entry name" value="MethylG_MeTrfase_N"/>
</dbReference>
<dbReference type="NCBIfam" id="TIGR00589">
    <property type="entry name" value="ogt"/>
    <property type="match status" value="1"/>
</dbReference>
<dbReference type="InterPro" id="IPR036217">
    <property type="entry name" value="MethylDNA_cys_MeTrfase_DNAb"/>
</dbReference>
<protein>
    <recommendedName>
        <fullName evidence="3">methylated-DNA--[protein]-cysteine S-methyltransferase</fullName>
        <ecNumber evidence="3">2.1.1.63</ecNumber>
    </recommendedName>
</protein>
<keyword evidence="12" id="KW-1185">Reference proteome</keyword>
<dbReference type="Pfam" id="PF01035">
    <property type="entry name" value="DNA_binding_1"/>
    <property type="match status" value="1"/>
</dbReference>
<evidence type="ECO:0000256" key="2">
    <source>
        <dbReference type="ARBA" id="ARBA00008711"/>
    </source>
</evidence>
<evidence type="ECO:0000256" key="7">
    <source>
        <dbReference type="ARBA" id="ARBA00023204"/>
    </source>
</evidence>
<dbReference type="GO" id="GO:0032259">
    <property type="term" value="P:methylation"/>
    <property type="evidence" value="ECO:0007669"/>
    <property type="project" value="UniProtKB-KW"/>
</dbReference>
<evidence type="ECO:0000256" key="5">
    <source>
        <dbReference type="ARBA" id="ARBA00022679"/>
    </source>
</evidence>
<accession>A0A2W1LAX2</accession>
<evidence type="ECO:0000256" key="6">
    <source>
        <dbReference type="ARBA" id="ARBA00022763"/>
    </source>
</evidence>
<evidence type="ECO:0000256" key="3">
    <source>
        <dbReference type="ARBA" id="ARBA00011918"/>
    </source>
</evidence>
<keyword evidence="6" id="KW-0227">DNA damage</keyword>
<dbReference type="PANTHER" id="PTHR10815:SF12">
    <property type="entry name" value="METHYLATED-DNA--PROTEIN-CYSTEINE METHYLTRANSFERASE, INDUCIBLE"/>
    <property type="match status" value="1"/>
</dbReference>
<organism evidence="11 12">
    <name type="scientific">Paenibacillus sambharensis</name>
    <dbReference type="NCBI Taxonomy" id="1803190"/>
    <lineage>
        <taxon>Bacteria</taxon>
        <taxon>Bacillati</taxon>
        <taxon>Bacillota</taxon>
        <taxon>Bacilli</taxon>
        <taxon>Bacillales</taxon>
        <taxon>Paenibacillaceae</taxon>
        <taxon>Paenibacillus</taxon>
    </lineage>
</organism>
<gene>
    <name evidence="11" type="ORF">DNH61_03360</name>
</gene>
<comment type="caution">
    <text evidence="11">The sequence shown here is derived from an EMBL/GenBank/DDBJ whole genome shotgun (WGS) entry which is preliminary data.</text>
</comment>
<dbReference type="FunFam" id="1.10.10.10:FF:000214">
    <property type="entry name" value="Methylated-DNA--protein-cysteine methyltransferase"/>
    <property type="match status" value="1"/>
</dbReference>
<dbReference type="RefSeq" id="WP_111145256.1">
    <property type="nucleotide sequence ID" value="NZ_QKRB01000028.1"/>
</dbReference>
<dbReference type="SUPFAM" id="SSF53155">
    <property type="entry name" value="Methylated DNA-protein cysteine methyltransferase domain"/>
    <property type="match status" value="1"/>
</dbReference>
<dbReference type="EC" id="2.1.1.63" evidence="3"/>
<dbReference type="InterPro" id="IPR036388">
    <property type="entry name" value="WH-like_DNA-bd_sf"/>
</dbReference>
<reference evidence="11 12" key="1">
    <citation type="submission" date="2018-06" db="EMBL/GenBank/DDBJ databases">
        <title>Paenibacillus imtechensis sp. nov.</title>
        <authorList>
            <person name="Pinnaka A.K."/>
            <person name="Singh H."/>
            <person name="Kaur M."/>
        </authorList>
    </citation>
    <scope>NUCLEOTIDE SEQUENCE [LARGE SCALE GENOMIC DNA]</scope>
    <source>
        <strain evidence="11 12">SMB1</strain>
    </source>
</reference>
<dbReference type="PANTHER" id="PTHR10815">
    <property type="entry name" value="METHYLATED-DNA--PROTEIN-CYSTEINE METHYLTRANSFERASE"/>
    <property type="match status" value="1"/>
</dbReference>
<dbReference type="InterPro" id="IPR036631">
    <property type="entry name" value="MGMT_N_sf"/>
</dbReference>
<dbReference type="Gene3D" id="1.10.10.10">
    <property type="entry name" value="Winged helix-like DNA-binding domain superfamily/Winged helix DNA-binding domain"/>
    <property type="match status" value="1"/>
</dbReference>
<evidence type="ECO:0000259" key="10">
    <source>
        <dbReference type="Pfam" id="PF02870"/>
    </source>
</evidence>
<dbReference type="EMBL" id="QKRB01000028">
    <property type="protein sequence ID" value="PZD97398.1"/>
    <property type="molecule type" value="Genomic_DNA"/>
</dbReference>
<evidence type="ECO:0000256" key="4">
    <source>
        <dbReference type="ARBA" id="ARBA00022603"/>
    </source>
</evidence>
<keyword evidence="7" id="KW-0234">DNA repair</keyword>
<proteinExistence type="inferred from homology"/>
<dbReference type="Pfam" id="PF02870">
    <property type="entry name" value="Methyltransf_1N"/>
    <property type="match status" value="1"/>
</dbReference>
<dbReference type="OrthoDB" id="9802228at2"/>
<name>A0A2W1LAX2_9BACL</name>
<feature type="domain" description="Methylated-DNA-[protein]-cysteine S-methyltransferase DNA binding" evidence="9">
    <location>
        <begin position="91"/>
        <end position="169"/>
    </location>
</feature>
<dbReference type="Proteomes" id="UP000249522">
    <property type="component" value="Unassembled WGS sequence"/>
</dbReference>
<evidence type="ECO:0000256" key="8">
    <source>
        <dbReference type="ARBA" id="ARBA00049348"/>
    </source>
</evidence>
<comment type="catalytic activity">
    <reaction evidence="1">
        <text>a 4-O-methyl-thymidine in DNA + L-cysteinyl-[protein] = a thymidine in DNA + S-methyl-L-cysteinyl-[protein]</text>
        <dbReference type="Rhea" id="RHEA:53428"/>
        <dbReference type="Rhea" id="RHEA-COMP:10131"/>
        <dbReference type="Rhea" id="RHEA-COMP:10132"/>
        <dbReference type="Rhea" id="RHEA-COMP:13555"/>
        <dbReference type="Rhea" id="RHEA-COMP:13556"/>
        <dbReference type="ChEBI" id="CHEBI:29950"/>
        <dbReference type="ChEBI" id="CHEBI:82612"/>
        <dbReference type="ChEBI" id="CHEBI:137386"/>
        <dbReference type="ChEBI" id="CHEBI:137387"/>
        <dbReference type="EC" id="2.1.1.63"/>
    </reaction>
</comment>
<dbReference type="InterPro" id="IPR014048">
    <property type="entry name" value="MethylDNA_cys_MeTrfase_DNA-bd"/>
</dbReference>
<evidence type="ECO:0000256" key="1">
    <source>
        <dbReference type="ARBA" id="ARBA00001286"/>
    </source>
</evidence>
<dbReference type="GO" id="GO:0003908">
    <property type="term" value="F:methylated-DNA-[protein]-cysteine S-methyltransferase activity"/>
    <property type="evidence" value="ECO:0007669"/>
    <property type="project" value="UniProtKB-EC"/>
</dbReference>
<keyword evidence="4 11" id="KW-0489">Methyltransferase</keyword>
<dbReference type="PROSITE" id="PS00374">
    <property type="entry name" value="MGMT"/>
    <property type="match status" value="1"/>
</dbReference>
<keyword evidence="5 11" id="KW-0808">Transferase</keyword>
<dbReference type="AlphaFoldDB" id="A0A2W1LAX2"/>
<comment type="catalytic activity">
    <reaction evidence="8">
        <text>a 6-O-methyl-2'-deoxyguanosine in DNA + L-cysteinyl-[protein] = S-methyl-L-cysteinyl-[protein] + a 2'-deoxyguanosine in DNA</text>
        <dbReference type="Rhea" id="RHEA:24000"/>
        <dbReference type="Rhea" id="RHEA-COMP:10131"/>
        <dbReference type="Rhea" id="RHEA-COMP:10132"/>
        <dbReference type="Rhea" id="RHEA-COMP:11367"/>
        <dbReference type="Rhea" id="RHEA-COMP:11368"/>
        <dbReference type="ChEBI" id="CHEBI:29950"/>
        <dbReference type="ChEBI" id="CHEBI:82612"/>
        <dbReference type="ChEBI" id="CHEBI:85445"/>
        <dbReference type="ChEBI" id="CHEBI:85448"/>
        <dbReference type="EC" id="2.1.1.63"/>
    </reaction>
</comment>
<feature type="domain" description="Methylguanine DNA methyltransferase ribonuclease-like" evidence="10">
    <location>
        <begin position="17"/>
        <end position="87"/>
    </location>
</feature>
<dbReference type="Gene3D" id="3.30.160.70">
    <property type="entry name" value="Methylated DNA-protein cysteine methyltransferase domain"/>
    <property type="match status" value="1"/>
</dbReference>
<dbReference type="SUPFAM" id="SSF46767">
    <property type="entry name" value="Methylated DNA-protein cysteine methyltransferase, C-terminal domain"/>
    <property type="match status" value="1"/>
</dbReference>
<dbReference type="CDD" id="cd06445">
    <property type="entry name" value="ATase"/>
    <property type="match status" value="1"/>
</dbReference>
<comment type="similarity">
    <text evidence="2">Belongs to the MGMT family.</text>
</comment>
<dbReference type="InterPro" id="IPR001497">
    <property type="entry name" value="MethylDNA_cys_MeTrfase_AS"/>
</dbReference>
<evidence type="ECO:0000313" key="12">
    <source>
        <dbReference type="Proteomes" id="UP000249522"/>
    </source>
</evidence>
<evidence type="ECO:0000259" key="9">
    <source>
        <dbReference type="Pfam" id="PF01035"/>
    </source>
</evidence>